<dbReference type="RefSeq" id="WP_090236462.1">
    <property type="nucleotide sequence ID" value="NZ_FNHW01000001.1"/>
</dbReference>
<feature type="transmembrane region" description="Helical" evidence="1">
    <location>
        <begin position="42"/>
        <end position="61"/>
    </location>
</feature>
<sequence length="70" mass="7891">MKIEVFWREANAYSAVLLIRYGIAMALIEILCSIIVKQELGAVFSVMGLMTLVIILLVAQVEKHLKELDK</sequence>
<dbReference type="STRING" id="459525.SAMN04488137_3612"/>
<proteinExistence type="predicted"/>
<organism evidence="2 3">
    <name type="scientific">Fictibacillus solisalsi</name>
    <dbReference type="NCBI Taxonomy" id="459525"/>
    <lineage>
        <taxon>Bacteria</taxon>
        <taxon>Bacillati</taxon>
        <taxon>Bacillota</taxon>
        <taxon>Bacilli</taxon>
        <taxon>Bacillales</taxon>
        <taxon>Fictibacillaceae</taxon>
        <taxon>Fictibacillus</taxon>
    </lineage>
</organism>
<keyword evidence="1" id="KW-0812">Transmembrane</keyword>
<dbReference type="AlphaFoldDB" id="A0A1G9YT48"/>
<feature type="transmembrane region" description="Helical" evidence="1">
    <location>
        <begin position="12"/>
        <end position="36"/>
    </location>
</feature>
<dbReference type="OrthoDB" id="3173919at2"/>
<evidence type="ECO:0000313" key="3">
    <source>
        <dbReference type="Proteomes" id="UP000199544"/>
    </source>
</evidence>
<keyword evidence="1" id="KW-0472">Membrane</keyword>
<accession>A0A1G9YT48</accession>
<gene>
    <name evidence="2" type="ORF">SAMN04488137_3612</name>
</gene>
<protein>
    <submittedName>
        <fullName evidence="2">Uncharacterized protein</fullName>
    </submittedName>
</protein>
<dbReference type="Proteomes" id="UP000199544">
    <property type="component" value="Unassembled WGS sequence"/>
</dbReference>
<keyword evidence="1" id="KW-1133">Transmembrane helix</keyword>
<reference evidence="3" key="1">
    <citation type="submission" date="2016-10" db="EMBL/GenBank/DDBJ databases">
        <authorList>
            <person name="Varghese N."/>
            <person name="Submissions S."/>
        </authorList>
    </citation>
    <scope>NUCLEOTIDE SEQUENCE [LARGE SCALE GENOMIC DNA]</scope>
    <source>
        <strain evidence="3">CGMCC 1.6854</strain>
    </source>
</reference>
<evidence type="ECO:0000256" key="1">
    <source>
        <dbReference type="SAM" id="Phobius"/>
    </source>
</evidence>
<dbReference type="EMBL" id="FNHW01000001">
    <property type="protein sequence ID" value="SDN11586.1"/>
    <property type="molecule type" value="Genomic_DNA"/>
</dbReference>
<name>A0A1G9YT48_9BACL</name>
<evidence type="ECO:0000313" key="2">
    <source>
        <dbReference type="EMBL" id="SDN11586.1"/>
    </source>
</evidence>
<keyword evidence="3" id="KW-1185">Reference proteome</keyword>